<dbReference type="FunFam" id="2.130.10.10:FF:000557">
    <property type="entry name" value="WD repeat protein"/>
    <property type="match status" value="1"/>
</dbReference>
<dbReference type="PROSITE" id="PS50294">
    <property type="entry name" value="WD_REPEATS_REGION"/>
    <property type="match status" value="2"/>
</dbReference>
<feature type="compositionally biased region" description="Acidic residues" evidence="2">
    <location>
        <begin position="31"/>
        <end position="58"/>
    </location>
</feature>
<evidence type="ECO:0000313" key="4">
    <source>
        <dbReference type="Proteomes" id="UP000800041"/>
    </source>
</evidence>
<proteinExistence type="predicted"/>
<sequence length="672" mass="75187">MTSSTPGASSPPSYDPDIDSIEQQFSIYGPDDTDDDDMDYEEAAEEAAIEDDNDDGYSDADFHDADEGAGIDIEFEIAPDEEEGDGDEPATNEAGETPRRTVYLRPDQILRILGRGGFAQLFGRNATRFGEEEDEDEIEVYGASRRPNLRSRRSPPPGRSAFEKVPSEVGRQLMESGLFGSNERPEDSIRRKKKIAYRLMRRELGQGDYGRQKAESRLLAQDFIPDTAADTIIHYNRRCYSGQFSNDGNFFYSCTQDFKIHMYDTSNPYNWRHYKTVDFPVGGWTITDGSLSPDNSFLVCSSIRNIVCLSRTDPADESSPDFLDFAITGPSARRNRYHSFGIWSVRFSGDGREIVAGTGDSSVYVFDIERGHSILQIPGHENDVNAVCYGDPNSPHILYSGSDDTTLKVWDRRSLSGGRAAGVFLGHTEGLTYVDSKGDGRYVLSNAKDQTAKLWDLRKVVATEKADSLPLHRYTTNFEYRSEAYDSAMYRPHPHDCSLVTFRGHRVLRTLIRCHFSPEGSSDGRYIYSGSHDGCVYVYNLDATIAKKINVLKATKNSRPRDPDLEMGFDNYFGGGGTNWQTVVRDASWHPHAPVIAASAWNGWGANLGTCTVHTYNDDASEDEADEPPMGRRVDAKLRADPSLYHPVPRMRSGRAARLAAMMREEDEEVEL</sequence>
<keyword evidence="1" id="KW-0853">WD repeat</keyword>
<gene>
    <name evidence="3" type="ORF">K402DRAFT_397202</name>
</gene>
<keyword evidence="4" id="KW-1185">Reference proteome</keyword>
<dbReference type="SUPFAM" id="SSF50978">
    <property type="entry name" value="WD40 repeat-like"/>
    <property type="match status" value="1"/>
</dbReference>
<dbReference type="InterPro" id="IPR001680">
    <property type="entry name" value="WD40_rpt"/>
</dbReference>
<protein>
    <submittedName>
        <fullName evidence="3">WD40 repeat-like protein</fullName>
    </submittedName>
</protein>
<dbReference type="PANTHER" id="PTHR19847">
    <property type="entry name" value="DDB1- AND CUL4-ASSOCIATED FACTOR 11"/>
    <property type="match status" value="1"/>
</dbReference>
<dbReference type="Gene3D" id="2.130.10.10">
    <property type="entry name" value="YVTN repeat-like/Quinoprotein amine dehydrogenase"/>
    <property type="match status" value="1"/>
</dbReference>
<dbReference type="GO" id="GO:0080008">
    <property type="term" value="C:Cul4-RING E3 ubiquitin ligase complex"/>
    <property type="evidence" value="ECO:0007669"/>
    <property type="project" value="TreeGrafter"/>
</dbReference>
<dbReference type="AlphaFoldDB" id="A0A6G1GPX0"/>
<feature type="repeat" description="WD" evidence="1">
    <location>
        <begin position="377"/>
        <end position="411"/>
    </location>
</feature>
<dbReference type="InterPro" id="IPR051859">
    <property type="entry name" value="DCAF"/>
</dbReference>
<accession>A0A6G1GPX0</accession>
<feature type="compositionally biased region" description="Acidic residues" evidence="2">
    <location>
        <begin position="67"/>
        <end position="90"/>
    </location>
</feature>
<dbReference type="Proteomes" id="UP000800041">
    <property type="component" value="Unassembled WGS sequence"/>
</dbReference>
<feature type="region of interest" description="Disordered" evidence="2">
    <location>
        <begin position="1"/>
        <end position="97"/>
    </location>
</feature>
<dbReference type="PROSITE" id="PS50082">
    <property type="entry name" value="WD_REPEATS_2"/>
    <property type="match status" value="3"/>
</dbReference>
<feature type="repeat" description="WD" evidence="1">
    <location>
        <begin position="424"/>
        <end position="458"/>
    </location>
</feature>
<feature type="region of interest" description="Disordered" evidence="2">
    <location>
        <begin position="619"/>
        <end position="650"/>
    </location>
</feature>
<evidence type="ECO:0000256" key="2">
    <source>
        <dbReference type="SAM" id="MobiDB-lite"/>
    </source>
</evidence>
<dbReference type="InterPro" id="IPR036322">
    <property type="entry name" value="WD40_repeat_dom_sf"/>
</dbReference>
<feature type="repeat" description="WD" evidence="1">
    <location>
        <begin position="335"/>
        <end position="376"/>
    </location>
</feature>
<name>A0A6G1GPX0_9PEZI</name>
<dbReference type="InterPro" id="IPR015943">
    <property type="entry name" value="WD40/YVTN_repeat-like_dom_sf"/>
</dbReference>
<evidence type="ECO:0000313" key="3">
    <source>
        <dbReference type="EMBL" id="KAF1982864.1"/>
    </source>
</evidence>
<dbReference type="SMART" id="SM00320">
    <property type="entry name" value="WD40"/>
    <property type="match status" value="5"/>
</dbReference>
<dbReference type="EMBL" id="ML977180">
    <property type="protein sequence ID" value="KAF1982864.1"/>
    <property type="molecule type" value="Genomic_DNA"/>
</dbReference>
<dbReference type="OrthoDB" id="63070at2759"/>
<evidence type="ECO:0000256" key="1">
    <source>
        <dbReference type="PROSITE-ProRule" id="PRU00221"/>
    </source>
</evidence>
<dbReference type="PANTHER" id="PTHR19847:SF7">
    <property type="entry name" value="DDB1- AND CUL4-ASSOCIATED FACTOR 11"/>
    <property type="match status" value="1"/>
</dbReference>
<feature type="compositionally biased region" description="Low complexity" evidence="2">
    <location>
        <begin position="1"/>
        <end position="12"/>
    </location>
</feature>
<reference evidence="3" key="1">
    <citation type="journal article" date="2020" name="Stud. Mycol.">
        <title>101 Dothideomycetes genomes: a test case for predicting lifestyles and emergence of pathogens.</title>
        <authorList>
            <person name="Haridas S."/>
            <person name="Albert R."/>
            <person name="Binder M."/>
            <person name="Bloem J."/>
            <person name="Labutti K."/>
            <person name="Salamov A."/>
            <person name="Andreopoulos B."/>
            <person name="Baker S."/>
            <person name="Barry K."/>
            <person name="Bills G."/>
            <person name="Bluhm B."/>
            <person name="Cannon C."/>
            <person name="Castanera R."/>
            <person name="Culley D."/>
            <person name="Daum C."/>
            <person name="Ezra D."/>
            <person name="Gonzalez J."/>
            <person name="Henrissat B."/>
            <person name="Kuo A."/>
            <person name="Liang C."/>
            <person name="Lipzen A."/>
            <person name="Lutzoni F."/>
            <person name="Magnuson J."/>
            <person name="Mondo S."/>
            <person name="Nolan M."/>
            <person name="Ohm R."/>
            <person name="Pangilinan J."/>
            <person name="Park H.-J."/>
            <person name="Ramirez L."/>
            <person name="Alfaro M."/>
            <person name="Sun H."/>
            <person name="Tritt A."/>
            <person name="Yoshinaga Y."/>
            <person name="Zwiers L.-H."/>
            <person name="Turgeon B."/>
            <person name="Goodwin S."/>
            <person name="Spatafora J."/>
            <person name="Crous P."/>
            <person name="Grigoriev I."/>
        </authorList>
    </citation>
    <scope>NUCLEOTIDE SEQUENCE</scope>
    <source>
        <strain evidence="3">CBS 113979</strain>
    </source>
</reference>
<dbReference type="GO" id="GO:0043161">
    <property type="term" value="P:proteasome-mediated ubiquitin-dependent protein catabolic process"/>
    <property type="evidence" value="ECO:0007669"/>
    <property type="project" value="TreeGrafter"/>
</dbReference>
<feature type="compositionally biased region" description="Basic and acidic residues" evidence="2">
    <location>
        <begin position="629"/>
        <end position="640"/>
    </location>
</feature>
<organism evidence="3 4">
    <name type="scientific">Aulographum hederae CBS 113979</name>
    <dbReference type="NCBI Taxonomy" id="1176131"/>
    <lineage>
        <taxon>Eukaryota</taxon>
        <taxon>Fungi</taxon>
        <taxon>Dikarya</taxon>
        <taxon>Ascomycota</taxon>
        <taxon>Pezizomycotina</taxon>
        <taxon>Dothideomycetes</taxon>
        <taxon>Pleosporomycetidae</taxon>
        <taxon>Aulographales</taxon>
        <taxon>Aulographaceae</taxon>
    </lineage>
</organism>
<dbReference type="Pfam" id="PF00400">
    <property type="entry name" value="WD40"/>
    <property type="match status" value="4"/>
</dbReference>